<name>A0ABW0FFX9_9MICO</name>
<feature type="transmembrane region" description="Helical" evidence="7">
    <location>
        <begin position="42"/>
        <end position="66"/>
    </location>
</feature>
<keyword evidence="3" id="KW-1003">Cell membrane</keyword>
<dbReference type="PANTHER" id="PTHR30489:SF0">
    <property type="entry name" value="LIPOPROTEIN-RELEASING SYSTEM TRANSMEMBRANE PROTEIN LOLE"/>
    <property type="match status" value="1"/>
</dbReference>
<dbReference type="RefSeq" id="WP_343923633.1">
    <property type="nucleotide sequence ID" value="NZ_BAAAIR010000034.1"/>
</dbReference>
<organism evidence="9 10">
    <name type="scientific">Brachybacterium tyrofermentans</name>
    <dbReference type="NCBI Taxonomy" id="47848"/>
    <lineage>
        <taxon>Bacteria</taxon>
        <taxon>Bacillati</taxon>
        <taxon>Actinomycetota</taxon>
        <taxon>Actinomycetes</taxon>
        <taxon>Micrococcales</taxon>
        <taxon>Dermabacteraceae</taxon>
        <taxon>Brachybacterium</taxon>
    </lineage>
</organism>
<feature type="transmembrane region" description="Helical" evidence="7">
    <location>
        <begin position="214"/>
        <end position="236"/>
    </location>
</feature>
<keyword evidence="10" id="KW-1185">Reference proteome</keyword>
<keyword evidence="4 7" id="KW-0812">Transmembrane</keyword>
<evidence type="ECO:0000256" key="6">
    <source>
        <dbReference type="ARBA" id="ARBA00023136"/>
    </source>
</evidence>
<keyword evidence="6 7" id="KW-0472">Membrane</keyword>
<gene>
    <name evidence="9" type="ORF">ACFPK8_10255</name>
</gene>
<sequence length="437" mass="44220">MTSFLVGTCLVQAFGTDASNPEIQAVLRHGGLRPDHVSTVGVSIAVMIVPVSVIVLAAVSSAAIAATTRDRARWRLAGASPIALAVFVLTQIGVAALSGGLLGALATALGGGRLSELLNGMILPELAGIDVHAAPMALAGAVLVPLVTTLFAATLPALRGARVSAIRAVRGEDTPLSRNGVGRWMTTVLGLAALFAIVVAVYHHPPGLDNGEALTAGLGLAVLTLGVAGLGARILVPLVVSAVSRLLPVPSPLWPLAREGAVARVHVSGPTVVALACGSGILGSITGMARTSEAIARALGSQEEYNLLDTYIICAVIGLLCAVGGACVLALSTGDRRREVAMLRAVGLSPWQVRGVAAAEALLLSASTMLIGLVTTVVSTALISRAAAMDGLPVRFVLPWAELSVSAVLTSVVLLAALVLPAHRALHASVRESLASE</sequence>
<feature type="transmembrane region" description="Helical" evidence="7">
    <location>
        <begin position="361"/>
        <end position="383"/>
    </location>
</feature>
<feature type="transmembrane region" description="Helical" evidence="7">
    <location>
        <begin position="78"/>
        <end position="111"/>
    </location>
</feature>
<feature type="transmembrane region" description="Helical" evidence="7">
    <location>
        <begin position="184"/>
        <end position="202"/>
    </location>
</feature>
<evidence type="ECO:0000256" key="7">
    <source>
        <dbReference type="SAM" id="Phobius"/>
    </source>
</evidence>
<evidence type="ECO:0000256" key="2">
    <source>
        <dbReference type="ARBA" id="ARBA00005236"/>
    </source>
</evidence>
<evidence type="ECO:0000256" key="5">
    <source>
        <dbReference type="ARBA" id="ARBA00022989"/>
    </source>
</evidence>
<evidence type="ECO:0000259" key="8">
    <source>
        <dbReference type="Pfam" id="PF02687"/>
    </source>
</evidence>
<feature type="domain" description="ABC3 transporter permease C-terminal" evidence="8">
    <location>
        <begin position="312"/>
        <end position="429"/>
    </location>
</feature>
<feature type="transmembrane region" description="Helical" evidence="7">
    <location>
        <begin position="310"/>
        <end position="332"/>
    </location>
</feature>
<evidence type="ECO:0000256" key="1">
    <source>
        <dbReference type="ARBA" id="ARBA00004651"/>
    </source>
</evidence>
<reference evidence="10" key="1">
    <citation type="journal article" date="2019" name="Int. J. Syst. Evol. Microbiol.">
        <title>The Global Catalogue of Microorganisms (GCM) 10K type strain sequencing project: providing services to taxonomists for standard genome sequencing and annotation.</title>
        <authorList>
            <consortium name="The Broad Institute Genomics Platform"/>
            <consortium name="The Broad Institute Genome Sequencing Center for Infectious Disease"/>
            <person name="Wu L."/>
            <person name="Ma J."/>
        </authorList>
    </citation>
    <scope>NUCLEOTIDE SEQUENCE [LARGE SCALE GENOMIC DNA]</scope>
    <source>
        <strain evidence="10">CGMCC 1.16455</strain>
    </source>
</reference>
<dbReference type="PANTHER" id="PTHR30489">
    <property type="entry name" value="LIPOPROTEIN-RELEASING SYSTEM TRANSMEMBRANE PROTEIN LOLE"/>
    <property type="match status" value="1"/>
</dbReference>
<comment type="caution">
    <text evidence="9">The sequence shown here is derived from an EMBL/GenBank/DDBJ whole genome shotgun (WGS) entry which is preliminary data.</text>
</comment>
<dbReference type="GeneID" id="303297125"/>
<protein>
    <submittedName>
        <fullName evidence="9">FtsX-like permease family protein</fullName>
    </submittedName>
</protein>
<evidence type="ECO:0000256" key="4">
    <source>
        <dbReference type="ARBA" id="ARBA00022692"/>
    </source>
</evidence>
<feature type="domain" description="ABC3 transporter permease C-terminal" evidence="8">
    <location>
        <begin position="43"/>
        <end position="163"/>
    </location>
</feature>
<dbReference type="InterPro" id="IPR051447">
    <property type="entry name" value="Lipoprotein-release_system"/>
</dbReference>
<feature type="transmembrane region" description="Helical" evidence="7">
    <location>
        <begin position="272"/>
        <end position="290"/>
    </location>
</feature>
<feature type="transmembrane region" description="Helical" evidence="7">
    <location>
        <begin position="403"/>
        <end position="422"/>
    </location>
</feature>
<proteinExistence type="inferred from homology"/>
<feature type="transmembrane region" description="Helical" evidence="7">
    <location>
        <begin position="131"/>
        <end position="158"/>
    </location>
</feature>
<dbReference type="EMBL" id="JBHSLN010000023">
    <property type="protein sequence ID" value="MFC5297893.1"/>
    <property type="molecule type" value="Genomic_DNA"/>
</dbReference>
<evidence type="ECO:0000256" key="3">
    <source>
        <dbReference type="ARBA" id="ARBA00022475"/>
    </source>
</evidence>
<accession>A0ABW0FFX9</accession>
<dbReference type="Proteomes" id="UP001595937">
    <property type="component" value="Unassembled WGS sequence"/>
</dbReference>
<comment type="similarity">
    <text evidence="2">Belongs to the ABC-4 integral membrane protein family. LolC/E subfamily.</text>
</comment>
<dbReference type="Pfam" id="PF02687">
    <property type="entry name" value="FtsX"/>
    <property type="match status" value="2"/>
</dbReference>
<keyword evidence="5 7" id="KW-1133">Transmembrane helix</keyword>
<evidence type="ECO:0000313" key="10">
    <source>
        <dbReference type="Proteomes" id="UP001595937"/>
    </source>
</evidence>
<evidence type="ECO:0000313" key="9">
    <source>
        <dbReference type="EMBL" id="MFC5297893.1"/>
    </source>
</evidence>
<dbReference type="InterPro" id="IPR003838">
    <property type="entry name" value="ABC3_permease_C"/>
</dbReference>
<comment type="subcellular location">
    <subcellularLocation>
        <location evidence="1">Cell membrane</location>
        <topology evidence="1">Multi-pass membrane protein</topology>
    </subcellularLocation>
</comment>